<evidence type="ECO:0000256" key="4">
    <source>
        <dbReference type="SAM" id="MobiDB-lite"/>
    </source>
</evidence>
<evidence type="ECO:0000256" key="1">
    <source>
        <dbReference type="ARBA" id="ARBA00004123"/>
    </source>
</evidence>
<feature type="compositionally biased region" description="Low complexity" evidence="4">
    <location>
        <begin position="205"/>
        <end position="218"/>
    </location>
</feature>
<dbReference type="GO" id="GO:0003697">
    <property type="term" value="F:single-stranded DNA binding"/>
    <property type="evidence" value="ECO:0007669"/>
    <property type="project" value="TreeGrafter"/>
</dbReference>
<dbReference type="GO" id="GO:0000724">
    <property type="term" value="P:double-strand break repair via homologous recombination"/>
    <property type="evidence" value="ECO:0007669"/>
    <property type="project" value="TreeGrafter"/>
</dbReference>
<dbReference type="Gene3D" id="2.40.50.140">
    <property type="entry name" value="Nucleic acid-binding proteins"/>
    <property type="match status" value="1"/>
</dbReference>
<dbReference type="GO" id="GO:0005662">
    <property type="term" value="C:DNA replication factor A complex"/>
    <property type="evidence" value="ECO:0007669"/>
    <property type="project" value="TreeGrafter"/>
</dbReference>
<dbReference type="GO" id="GO:0006289">
    <property type="term" value="P:nucleotide-excision repair"/>
    <property type="evidence" value="ECO:0007669"/>
    <property type="project" value="TreeGrafter"/>
</dbReference>
<dbReference type="OrthoDB" id="2900838at2759"/>
<dbReference type="Proteomes" id="UP000807025">
    <property type="component" value="Unassembled WGS sequence"/>
</dbReference>
<dbReference type="GO" id="GO:0006260">
    <property type="term" value="P:DNA replication"/>
    <property type="evidence" value="ECO:0007669"/>
    <property type="project" value="TreeGrafter"/>
</dbReference>
<evidence type="ECO:0000256" key="3">
    <source>
        <dbReference type="ARBA" id="ARBA00023242"/>
    </source>
</evidence>
<comment type="caution">
    <text evidence="5">The sequence shown here is derived from an EMBL/GenBank/DDBJ whole genome shotgun (WGS) entry which is preliminary data.</text>
</comment>
<dbReference type="PANTHER" id="PTHR13989:SF16">
    <property type="entry name" value="REPLICATION PROTEIN A2"/>
    <property type="match status" value="1"/>
</dbReference>
<protein>
    <submittedName>
        <fullName evidence="5">Uncharacterized protein</fullName>
    </submittedName>
</protein>
<feature type="region of interest" description="Disordered" evidence="4">
    <location>
        <begin position="173"/>
        <end position="224"/>
    </location>
</feature>
<gene>
    <name evidence="5" type="ORF">BDN71DRAFT_1585939</name>
</gene>
<reference evidence="5" key="1">
    <citation type="submission" date="2020-11" db="EMBL/GenBank/DDBJ databases">
        <authorList>
            <consortium name="DOE Joint Genome Institute"/>
            <person name="Ahrendt S."/>
            <person name="Riley R."/>
            <person name="Andreopoulos W."/>
            <person name="Labutti K."/>
            <person name="Pangilinan J."/>
            <person name="Ruiz-Duenas F.J."/>
            <person name="Barrasa J.M."/>
            <person name="Sanchez-Garcia M."/>
            <person name="Camarero S."/>
            <person name="Miyauchi S."/>
            <person name="Serrano A."/>
            <person name="Linde D."/>
            <person name="Babiker R."/>
            <person name="Drula E."/>
            <person name="Ayuso-Fernandez I."/>
            <person name="Pacheco R."/>
            <person name="Padilla G."/>
            <person name="Ferreira P."/>
            <person name="Barriuso J."/>
            <person name="Kellner H."/>
            <person name="Castanera R."/>
            <person name="Alfaro M."/>
            <person name="Ramirez L."/>
            <person name="Pisabarro A.G."/>
            <person name="Kuo A."/>
            <person name="Tritt A."/>
            <person name="Lipzen A."/>
            <person name="He G."/>
            <person name="Yan M."/>
            <person name="Ng V."/>
            <person name="Cullen D."/>
            <person name="Martin F."/>
            <person name="Rosso M.-N."/>
            <person name="Henrissat B."/>
            <person name="Hibbett D."/>
            <person name="Martinez A.T."/>
            <person name="Grigoriev I.V."/>
        </authorList>
    </citation>
    <scope>NUCLEOTIDE SEQUENCE</scope>
    <source>
        <strain evidence="5">ATCC 90797</strain>
    </source>
</reference>
<dbReference type="InterPro" id="IPR040260">
    <property type="entry name" value="RFA2-like"/>
</dbReference>
<proteinExistence type="predicted"/>
<dbReference type="GO" id="GO:0000781">
    <property type="term" value="C:chromosome, telomeric region"/>
    <property type="evidence" value="ECO:0007669"/>
    <property type="project" value="TreeGrafter"/>
</dbReference>
<dbReference type="InterPro" id="IPR012340">
    <property type="entry name" value="NA-bd_OB-fold"/>
</dbReference>
<organism evidence="5 6">
    <name type="scientific">Pleurotus eryngii</name>
    <name type="common">Boletus of the steppes</name>
    <dbReference type="NCBI Taxonomy" id="5323"/>
    <lineage>
        <taxon>Eukaryota</taxon>
        <taxon>Fungi</taxon>
        <taxon>Dikarya</taxon>
        <taxon>Basidiomycota</taxon>
        <taxon>Agaricomycotina</taxon>
        <taxon>Agaricomycetes</taxon>
        <taxon>Agaricomycetidae</taxon>
        <taxon>Agaricales</taxon>
        <taxon>Pleurotineae</taxon>
        <taxon>Pleurotaceae</taxon>
        <taxon>Pleurotus</taxon>
    </lineage>
</organism>
<name>A0A9P6A5J1_PLEER</name>
<sequence>MASSRYPPGVRHLTLRQVAQTTRQHSDAPFKLNNVAIAKSVIVIANVVGSERKEKSIFYDLDDGTWGRAIQGKRWFHGDEAEVLELEHLQYVRVLGRLDHFTISPGNIRKSLNIDTIQPIENPHEVLYHILRTMAEPLVMAHGPPPPDAWSKQPNELLDQKLDQELARETHKLVVSGPSKPPTPPSRPASTSPRKPLPRLSLIQSQASGSASTTTEASIHSDPLSGLTDLQREIMLCIMRDNSANIQSNHIYPNLSLGVLSSTHWVSLDVPMSSIQNNPRHRDVSSTEFIGAMDFLVSNGYLKESPKGDFFSVPQPRRP</sequence>
<evidence type="ECO:0000256" key="2">
    <source>
        <dbReference type="ARBA" id="ARBA00023125"/>
    </source>
</evidence>
<accession>A0A9P6A5J1</accession>
<dbReference type="EMBL" id="MU154527">
    <property type="protein sequence ID" value="KAF9500412.1"/>
    <property type="molecule type" value="Genomic_DNA"/>
</dbReference>
<evidence type="ECO:0000313" key="6">
    <source>
        <dbReference type="Proteomes" id="UP000807025"/>
    </source>
</evidence>
<dbReference type="SUPFAM" id="SSF50249">
    <property type="entry name" value="Nucleic acid-binding proteins"/>
    <property type="match status" value="1"/>
</dbReference>
<comment type="subcellular location">
    <subcellularLocation>
        <location evidence="1">Nucleus</location>
    </subcellularLocation>
</comment>
<keyword evidence="2" id="KW-0238">DNA-binding</keyword>
<keyword evidence="3" id="KW-0539">Nucleus</keyword>
<evidence type="ECO:0000313" key="5">
    <source>
        <dbReference type="EMBL" id="KAF9500412.1"/>
    </source>
</evidence>
<dbReference type="PANTHER" id="PTHR13989">
    <property type="entry name" value="REPLICATION PROTEIN A-RELATED"/>
    <property type="match status" value="1"/>
</dbReference>
<dbReference type="GO" id="GO:0035861">
    <property type="term" value="C:site of double-strand break"/>
    <property type="evidence" value="ECO:0007669"/>
    <property type="project" value="TreeGrafter"/>
</dbReference>
<dbReference type="AlphaFoldDB" id="A0A9P6A5J1"/>
<keyword evidence="6" id="KW-1185">Reference proteome</keyword>